<keyword evidence="2" id="KW-1185">Reference proteome</keyword>
<sequence length="165" mass="17976">MNVRINNYSSLETRARELESNPKPRSLWTNGPVDCRTTCPRFSGIEPPQADTKHINPCSRKSQTKGIIAPNGGLITAPNGGTNLATISFINLNSKPATNQEQTQERGTGLRPGPMTCHVIVRPSKKAQKVGKPVSKLIKLTDLNQMVNQKWVTAAPVCQLKPAPL</sequence>
<evidence type="ECO:0000313" key="1">
    <source>
        <dbReference type="EMBL" id="KAJ9083423.1"/>
    </source>
</evidence>
<proteinExistence type="predicted"/>
<dbReference type="EMBL" id="QTSX02001006">
    <property type="protein sequence ID" value="KAJ9083423.1"/>
    <property type="molecule type" value="Genomic_DNA"/>
</dbReference>
<comment type="caution">
    <text evidence="1">The sequence shown here is derived from an EMBL/GenBank/DDBJ whole genome shotgun (WGS) entry which is preliminary data.</text>
</comment>
<evidence type="ECO:0000313" key="2">
    <source>
        <dbReference type="Proteomes" id="UP001165960"/>
    </source>
</evidence>
<gene>
    <name evidence="1" type="ORF">DSO57_1034817</name>
</gene>
<dbReference type="Proteomes" id="UP001165960">
    <property type="component" value="Unassembled WGS sequence"/>
</dbReference>
<protein>
    <submittedName>
        <fullName evidence="1">Uncharacterized protein</fullName>
    </submittedName>
</protein>
<name>A0ACC2U8Q0_9FUNG</name>
<reference evidence="1" key="1">
    <citation type="submission" date="2022-04" db="EMBL/GenBank/DDBJ databases">
        <title>Genome of the entomopathogenic fungus Entomophthora muscae.</title>
        <authorList>
            <person name="Elya C."/>
            <person name="Lovett B.R."/>
            <person name="Lee E."/>
            <person name="Macias A.M."/>
            <person name="Hajek A.E."/>
            <person name="De Bivort B.L."/>
            <person name="Kasson M.T."/>
            <person name="De Fine Licht H.H."/>
            <person name="Stajich J.E."/>
        </authorList>
    </citation>
    <scope>NUCLEOTIDE SEQUENCE</scope>
    <source>
        <strain evidence="1">Berkeley</strain>
    </source>
</reference>
<organism evidence="1 2">
    <name type="scientific">Entomophthora muscae</name>
    <dbReference type="NCBI Taxonomy" id="34485"/>
    <lineage>
        <taxon>Eukaryota</taxon>
        <taxon>Fungi</taxon>
        <taxon>Fungi incertae sedis</taxon>
        <taxon>Zoopagomycota</taxon>
        <taxon>Entomophthoromycotina</taxon>
        <taxon>Entomophthoromycetes</taxon>
        <taxon>Entomophthorales</taxon>
        <taxon>Entomophthoraceae</taxon>
        <taxon>Entomophthora</taxon>
    </lineage>
</organism>
<accession>A0ACC2U8Q0</accession>